<keyword evidence="3" id="KW-0547">Nucleotide-binding</keyword>
<dbReference type="InterPro" id="IPR003593">
    <property type="entry name" value="AAA+_ATPase"/>
</dbReference>
<dbReference type="PROSITE" id="PS50929">
    <property type="entry name" value="ABC_TM1F"/>
    <property type="match status" value="1"/>
</dbReference>
<dbReference type="InterPro" id="IPR011527">
    <property type="entry name" value="ABC1_TM_dom"/>
</dbReference>
<feature type="transmembrane region" description="Helical" evidence="7">
    <location>
        <begin position="87"/>
        <end position="109"/>
    </location>
</feature>
<evidence type="ECO:0000259" key="8">
    <source>
        <dbReference type="PROSITE" id="PS50893"/>
    </source>
</evidence>
<dbReference type="GO" id="GO:0005524">
    <property type="term" value="F:ATP binding"/>
    <property type="evidence" value="ECO:0007669"/>
    <property type="project" value="UniProtKB-KW"/>
</dbReference>
<dbReference type="RefSeq" id="WP_231250913.1">
    <property type="nucleotide sequence ID" value="NZ_BAAAMQ010000017.1"/>
</dbReference>
<organism evidence="10 11">
    <name type="scientific">Nocardioides furvisabuli</name>
    <dbReference type="NCBI Taxonomy" id="375542"/>
    <lineage>
        <taxon>Bacteria</taxon>
        <taxon>Bacillati</taxon>
        <taxon>Actinomycetota</taxon>
        <taxon>Actinomycetes</taxon>
        <taxon>Propionibacteriales</taxon>
        <taxon>Nocardioidaceae</taxon>
        <taxon>Nocardioides</taxon>
    </lineage>
</organism>
<feature type="transmembrane region" description="Helical" evidence="7">
    <location>
        <begin position="149"/>
        <end position="171"/>
    </location>
</feature>
<keyword evidence="5 7" id="KW-1133">Transmembrane helix</keyword>
<proteinExistence type="predicted"/>
<dbReference type="SUPFAM" id="SSF52540">
    <property type="entry name" value="P-loop containing nucleoside triphosphate hydrolases"/>
    <property type="match status" value="1"/>
</dbReference>
<dbReference type="SMART" id="SM00382">
    <property type="entry name" value="AAA"/>
    <property type="match status" value="1"/>
</dbReference>
<keyword evidence="6 7" id="KW-0472">Membrane</keyword>
<dbReference type="Proteomes" id="UP001501161">
    <property type="component" value="Unassembled WGS sequence"/>
</dbReference>
<dbReference type="InterPro" id="IPR017871">
    <property type="entry name" value="ABC_transporter-like_CS"/>
</dbReference>
<accession>A0ABN2XQE2</accession>
<evidence type="ECO:0000256" key="3">
    <source>
        <dbReference type="ARBA" id="ARBA00022741"/>
    </source>
</evidence>
<evidence type="ECO:0000256" key="6">
    <source>
        <dbReference type="ARBA" id="ARBA00023136"/>
    </source>
</evidence>
<dbReference type="Pfam" id="PF00005">
    <property type="entry name" value="ABC_tran"/>
    <property type="match status" value="1"/>
</dbReference>
<comment type="caution">
    <text evidence="10">The sequence shown here is derived from an EMBL/GenBank/DDBJ whole genome shotgun (WGS) entry which is preliminary data.</text>
</comment>
<feature type="domain" description="ABC transporter" evidence="8">
    <location>
        <begin position="370"/>
        <end position="604"/>
    </location>
</feature>
<evidence type="ECO:0000256" key="5">
    <source>
        <dbReference type="ARBA" id="ARBA00022989"/>
    </source>
</evidence>
<keyword evidence="2 7" id="KW-0812">Transmembrane</keyword>
<feature type="transmembrane region" description="Helical" evidence="7">
    <location>
        <begin position="177"/>
        <end position="206"/>
    </location>
</feature>
<dbReference type="PANTHER" id="PTHR24221">
    <property type="entry name" value="ATP-BINDING CASSETTE SUB-FAMILY B"/>
    <property type="match status" value="1"/>
</dbReference>
<dbReference type="PROSITE" id="PS00211">
    <property type="entry name" value="ABC_TRANSPORTER_1"/>
    <property type="match status" value="1"/>
</dbReference>
<sequence length="625" mass="67051">MLSLEVGVIARAARILGVPRGTGELIDHATRRRLVVSIMLSALLAALDMVGVIAMLPMMQYVTNQPLDSGAVGWISDLLGNPSPRTLVLALALLIFGTFVVKDIAALLVKRWQLRFMAAQNVAISTSLLEGYLTAPYWWHLRQNTGDKLWTVQGAVAMGYAGGLTSALGALTELLTITFIFGSLLVISPVIALVAAAYFGIAAFVVQRMIRPRILDAGERTRIASQALSKSSLQSLTAVKEIRLRSAHHRFVEEFREKSQDGADAGVRAAILTTLPSYFLEITFVLGIGVLAAIATTGASAQEGLVLLGLFVAAGTRVLPSSVRLISALSGVRYAQGPLEHLIQVSRQMRLSRADEIARVVTDRVPAGDISIRDLKFAYPDRPDVDVLAGVNLDIPFGTSVAVIGMSGAGKSTFVDLLLGLHLPREGSIVAGGTSIFDNLPAWQKRVAVVPQEVTLLDTSICENIAFDEDLDPVRLAQAIERAQLNDLIADLPEGLDTMAGERGMRLSGGQRQRIGIARALYRDPALLVLDEATSALDNQTERSITDTIEGLHGSITVVVVAHRLSTVRHCDKLIFMEDGRVASTGTFDEVRRTNSTFSRLVELGSLDVPGLDAPAEQVSGSARS</sequence>
<feature type="transmembrane region" description="Helical" evidence="7">
    <location>
        <begin position="34"/>
        <end position="56"/>
    </location>
</feature>
<keyword evidence="4 10" id="KW-0067">ATP-binding</keyword>
<dbReference type="Gene3D" id="3.40.50.300">
    <property type="entry name" value="P-loop containing nucleotide triphosphate hydrolases"/>
    <property type="match status" value="1"/>
</dbReference>
<evidence type="ECO:0000313" key="11">
    <source>
        <dbReference type="Proteomes" id="UP001501161"/>
    </source>
</evidence>
<dbReference type="Gene3D" id="1.20.1560.10">
    <property type="entry name" value="ABC transporter type 1, transmembrane domain"/>
    <property type="match status" value="1"/>
</dbReference>
<evidence type="ECO:0000256" key="7">
    <source>
        <dbReference type="SAM" id="Phobius"/>
    </source>
</evidence>
<dbReference type="InterPro" id="IPR027417">
    <property type="entry name" value="P-loop_NTPase"/>
</dbReference>
<dbReference type="EMBL" id="BAAAMQ010000017">
    <property type="protein sequence ID" value="GAA2115842.1"/>
    <property type="molecule type" value="Genomic_DNA"/>
</dbReference>
<dbReference type="InterPro" id="IPR039421">
    <property type="entry name" value="Type_1_exporter"/>
</dbReference>
<dbReference type="InterPro" id="IPR003439">
    <property type="entry name" value="ABC_transporter-like_ATP-bd"/>
</dbReference>
<dbReference type="Pfam" id="PF00664">
    <property type="entry name" value="ABC_membrane"/>
    <property type="match status" value="1"/>
</dbReference>
<evidence type="ECO:0000256" key="4">
    <source>
        <dbReference type="ARBA" id="ARBA00022840"/>
    </source>
</evidence>
<evidence type="ECO:0000313" key="10">
    <source>
        <dbReference type="EMBL" id="GAA2115842.1"/>
    </source>
</evidence>
<evidence type="ECO:0000259" key="9">
    <source>
        <dbReference type="PROSITE" id="PS50929"/>
    </source>
</evidence>
<dbReference type="PANTHER" id="PTHR24221:SF654">
    <property type="entry name" value="ATP-BINDING CASSETTE SUB-FAMILY B MEMBER 6"/>
    <property type="match status" value="1"/>
</dbReference>
<reference evidence="10 11" key="1">
    <citation type="journal article" date="2019" name="Int. J. Syst. Evol. Microbiol.">
        <title>The Global Catalogue of Microorganisms (GCM) 10K type strain sequencing project: providing services to taxonomists for standard genome sequencing and annotation.</title>
        <authorList>
            <consortium name="The Broad Institute Genomics Platform"/>
            <consortium name="The Broad Institute Genome Sequencing Center for Infectious Disease"/>
            <person name="Wu L."/>
            <person name="Ma J."/>
        </authorList>
    </citation>
    <scope>NUCLEOTIDE SEQUENCE [LARGE SCALE GENOMIC DNA]</scope>
    <source>
        <strain evidence="10 11">JCM 13813</strain>
    </source>
</reference>
<comment type="subcellular location">
    <subcellularLocation>
        <location evidence="1">Cell membrane</location>
        <topology evidence="1">Multi-pass membrane protein</topology>
    </subcellularLocation>
</comment>
<evidence type="ECO:0000256" key="1">
    <source>
        <dbReference type="ARBA" id="ARBA00004651"/>
    </source>
</evidence>
<feature type="domain" description="ABC transmembrane type-1" evidence="9">
    <location>
        <begin position="72"/>
        <end position="351"/>
    </location>
</feature>
<dbReference type="InterPro" id="IPR036640">
    <property type="entry name" value="ABC1_TM_sf"/>
</dbReference>
<feature type="transmembrane region" description="Helical" evidence="7">
    <location>
        <begin position="278"/>
        <end position="299"/>
    </location>
</feature>
<dbReference type="PROSITE" id="PS50893">
    <property type="entry name" value="ABC_TRANSPORTER_2"/>
    <property type="match status" value="1"/>
</dbReference>
<gene>
    <name evidence="10" type="ORF">GCM10009726_34970</name>
</gene>
<name>A0ABN2XQE2_9ACTN</name>
<evidence type="ECO:0000256" key="2">
    <source>
        <dbReference type="ARBA" id="ARBA00022692"/>
    </source>
</evidence>
<dbReference type="SUPFAM" id="SSF90123">
    <property type="entry name" value="ABC transporter transmembrane region"/>
    <property type="match status" value="1"/>
</dbReference>
<protein>
    <submittedName>
        <fullName evidence="10">ABC transporter ATP-binding protein</fullName>
    </submittedName>
</protein>
<keyword evidence="11" id="KW-1185">Reference proteome</keyword>